<dbReference type="InterPro" id="IPR032672">
    <property type="entry name" value="TmcA/NAT10/Kre33"/>
</dbReference>
<dbReference type="PANTHER" id="PTHR10925:SF5">
    <property type="entry name" value="RNA CYTIDINE ACETYLTRANSFERASE"/>
    <property type="match status" value="1"/>
</dbReference>
<dbReference type="InterPro" id="IPR013562">
    <property type="entry name" value="TmcA/NAT10_N"/>
</dbReference>
<evidence type="ECO:0000259" key="6">
    <source>
        <dbReference type="Pfam" id="PF05127"/>
    </source>
</evidence>
<keyword evidence="3" id="KW-0547">Nucleotide-binding</keyword>
<feature type="domain" description="TmcA/NAT10 N-terminal" evidence="7">
    <location>
        <begin position="6"/>
        <end position="153"/>
    </location>
</feature>
<accession>A0A1S1NAD0</accession>
<dbReference type="Proteomes" id="UP000180253">
    <property type="component" value="Unassembled WGS sequence"/>
</dbReference>
<dbReference type="Gene3D" id="3.40.630.30">
    <property type="match status" value="1"/>
</dbReference>
<evidence type="ECO:0000313" key="9">
    <source>
        <dbReference type="EMBL" id="OHU96335.1"/>
    </source>
</evidence>
<dbReference type="InterPro" id="IPR007807">
    <property type="entry name" value="TcmA/NAT10_helicase"/>
</dbReference>
<dbReference type="InterPro" id="IPR016181">
    <property type="entry name" value="Acyl_CoA_acyltransferase"/>
</dbReference>
<dbReference type="SUPFAM" id="SSF55729">
    <property type="entry name" value="Acyl-CoA N-acyltransferases (Nat)"/>
    <property type="match status" value="1"/>
</dbReference>
<keyword evidence="4" id="KW-0067">ATP-binding</keyword>
<dbReference type="Pfam" id="PF13718">
    <property type="entry name" value="GNAT_acetyltr_2"/>
    <property type="match status" value="1"/>
</dbReference>
<evidence type="ECO:0000259" key="8">
    <source>
        <dbReference type="Pfam" id="PF13718"/>
    </source>
</evidence>
<reference evidence="9 10" key="1">
    <citation type="submission" date="2016-10" db="EMBL/GenBank/DDBJ databases">
        <title>Pseudoalteromonas amylolytica sp. nov., isolated from the surface seawater.</title>
        <authorList>
            <person name="Wu Y.-H."/>
            <person name="Cheng H."/>
            <person name="Jin X.-B."/>
            <person name="Wang C.-S."/>
            <person name="Xu X.-W."/>
        </authorList>
    </citation>
    <scope>NUCLEOTIDE SEQUENCE [LARGE SCALE GENOMIC DNA]</scope>
    <source>
        <strain evidence="9 10">JCM 12483</strain>
    </source>
</reference>
<keyword evidence="1" id="KW-0808">Transferase</keyword>
<protein>
    <submittedName>
        <fullName evidence="9">Uncharacterized protein</fullName>
    </submittedName>
</protein>
<sequence>MPVYKVSELAPLFSELENNQHRQLFLICGEHDWAINQVDELFQLADDALVLSKHKTLSNACWPEHLHQILGQEFKLAVYDGYAGILPNKLAALSGTVKAGGLLVLLLPELEELTGWLDPSVSTWCSFGYTATVSPFLKRWQHILSCTDISCWSQRDGLKLALNGLNQHLPATYAQQQEAVSSICHSLDNQTHMPILLSADRGRGKSASLGLLAANMGHKQFIICALQYSAVKNSFKHLAQALGLDYLGHEKQLANLKFVPPDQLLPQTLDGQVLLIDEAASIPVPILIALSSKTDQCVFSSTIIGYEGNGRGYTLRFQSYLKKHYPHHKSLNLRQPIRYQDHDPLELLTNQLFALDCQYPKVEHIEQHECYQLDRMSLAHDEPMLQQAFALLVLAHYQTTVNDLRQLLDSPSNVIFAMRNKNQLLGLCLVNLEGQLPDELHHDIAAGMRRPQGHLLAQQLFTAQGNSHFLKAKIARIVRIVITPESHKKGLGSELLSYVEQQLGKQVDYFGSSFGATSGLLNFWQQNNYELVKLGFKQDKASGEYAAMVLKSSHNNSHIEELGAYFRTNFSYQLLNHYQRLPWQLVKQILIVMPSQPIKKPLLAQLKLLANRGSMLEQDSATIWQILLLSPKLLVNISDISQQLGIRLLLQNNTKAWLENDLNLTSKKQFAQALNTLVHELYGQLKTLH</sequence>
<keyword evidence="10" id="KW-1185">Reference proteome</keyword>
<evidence type="ECO:0000259" key="7">
    <source>
        <dbReference type="Pfam" id="PF08351"/>
    </source>
</evidence>
<comment type="caution">
    <text evidence="9">The sequence shown here is derived from an EMBL/GenBank/DDBJ whole genome shotgun (WGS) entry which is preliminary data.</text>
</comment>
<dbReference type="AlphaFoldDB" id="A0A1S1NAD0"/>
<dbReference type="RefSeq" id="WP_070991193.1">
    <property type="nucleotide sequence ID" value="NZ_CBCSHD010000003.1"/>
</dbReference>
<dbReference type="InterPro" id="IPR027417">
    <property type="entry name" value="P-loop_NTPase"/>
</dbReference>
<dbReference type="GO" id="GO:1990883">
    <property type="term" value="F:18S rRNA cytidine N-acetyltransferase activity"/>
    <property type="evidence" value="ECO:0007669"/>
    <property type="project" value="TreeGrafter"/>
</dbReference>
<keyword evidence="2" id="KW-0819">tRNA processing</keyword>
<keyword evidence="5" id="KW-0012">Acyltransferase</keyword>
<dbReference type="GO" id="GO:0005524">
    <property type="term" value="F:ATP binding"/>
    <property type="evidence" value="ECO:0007669"/>
    <property type="project" value="UniProtKB-KW"/>
</dbReference>
<dbReference type="Pfam" id="PF08351">
    <property type="entry name" value="TmcA_N"/>
    <property type="match status" value="1"/>
</dbReference>
<organism evidence="9 10">
    <name type="scientific">Pseudoalteromonas byunsanensis</name>
    <dbReference type="NCBI Taxonomy" id="327939"/>
    <lineage>
        <taxon>Bacteria</taxon>
        <taxon>Pseudomonadati</taxon>
        <taxon>Pseudomonadota</taxon>
        <taxon>Gammaproteobacteria</taxon>
        <taxon>Alteromonadales</taxon>
        <taxon>Pseudoalteromonadaceae</taxon>
        <taxon>Pseudoalteromonas</taxon>
    </lineage>
</organism>
<evidence type="ECO:0000256" key="2">
    <source>
        <dbReference type="ARBA" id="ARBA00022694"/>
    </source>
</evidence>
<evidence type="ECO:0000256" key="5">
    <source>
        <dbReference type="ARBA" id="ARBA00023315"/>
    </source>
</evidence>
<dbReference type="Pfam" id="PF05127">
    <property type="entry name" value="NAT10_TcmA_helicase"/>
    <property type="match status" value="1"/>
</dbReference>
<dbReference type="GO" id="GO:1904812">
    <property type="term" value="P:rRNA acetylation involved in maturation of SSU-rRNA"/>
    <property type="evidence" value="ECO:0007669"/>
    <property type="project" value="TreeGrafter"/>
</dbReference>
<dbReference type="EMBL" id="MNAN01000027">
    <property type="protein sequence ID" value="OHU96335.1"/>
    <property type="molecule type" value="Genomic_DNA"/>
</dbReference>
<dbReference type="STRING" id="327939.BIW53_07270"/>
<evidence type="ECO:0000256" key="1">
    <source>
        <dbReference type="ARBA" id="ARBA00022679"/>
    </source>
</evidence>
<dbReference type="Gene3D" id="3.40.50.300">
    <property type="entry name" value="P-loop containing nucleotide triphosphate hydrolases"/>
    <property type="match status" value="1"/>
</dbReference>
<proteinExistence type="predicted"/>
<dbReference type="OrthoDB" id="5578851at2"/>
<gene>
    <name evidence="9" type="ORF">BIW53_07270</name>
</gene>
<dbReference type="GO" id="GO:0008033">
    <property type="term" value="P:tRNA processing"/>
    <property type="evidence" value="ECO:0007669"/>
    <property type="project" value="UniProtKB-KW"/>
</dbReference>
<feature type="domain" description="TcmA/NAT10 helicase" evidence="6">
    <location>
        <begin position="197"/>
        <end position="356"/>
    </location>
</feature>
<dbReference type="PANTHER" id="PTHR10925">
    <property type="entry name" value="N-ACETYLTRANSFERASE 10"/>
    <property type="match status" value="1"/>
</dbReference>
<dbReference type="InterPro" id="IPR000182">
    <property type="entry name" value="GNAT_dom"/>
</dbReference>
<feature type="domain" description="N-acetyltransferase" evidence="8">
    <location>
        <begin position="389"/>
        <end position="500"/>
    </location>
</feature>
<name>A0A1S1NAD0_9GAMM</name>
<dbReference type="SUPFAM" id="SSF52540">
    <property type="entry name" value="P-loop containing nucleoside triphosphate hydrolases"/>
    <property type="match status" value="1"/>
</dbReference>
<dbReference type="GO" id="GO:0000049">
    <property type="term" value="F:tRNA binding"/>
    <property type="evidence" value="ECO:0007669"/>
    <property type="project" value="TreeGrafter"/>
</dbReference>
<evidence type="ECO:0000256" key="4">
    <source>
        <dbReference type="ARBA" id="ARBA00022840"/>
    </source>
</evidence>
<dbReference type="Gene3D" id="3.40.50.11040">
    <property type="match status" value="1"/>
</dbReference>
<evidence type="ECO:0000313" key="10">
    <source>
        <dbReference type="Proteomes" id="UP000180253"/>
    </source>
</evidence>
<evidence type="ECO:0000256" key="3">
    <source>
        <dbReference type="ARBA" id="ARBA00022741"/>
    </source>
</evidence>